<dbReference type="Pfam" id="PF07833">
    <property type="entry name" value="Cu_amine_oxidN1"/>
    <property type="match status" value="1"/>
</dbReference>
<dbReference type="Proteomes" id="UP000001544">
    <property type="component" value="Chromosome"/>
</dbReference>
<dbReference type="HOGENOM" id="CLU_679080_0_0_9"/>
<dbReference type="KEGG" id="bpf:BpOF4_05955"/>
<evidence type="ECO:0000313" key="3">
    <source>
        <dbReference type="EMBL" id="ADC49253.1"/>
    </source>
</evidence>
<feature type="chain" id="PRO_5003044609" description="Copper amine oxidase-like N-terminal domain-containing protein" evidence="1">
    <location>
        <begin position="26"/>
        <end position="405"/>
    </location>
</feature>
<evidence type="ECO:0000259" key="2">
    <source>
        <dbReference type="Pfam" id="PF07833"/>
    </source>
</evidence>
<feature type="signal peptide" evidence="1">
    <location>
        <begin position="1"/>
        <end position="25"/>
    </location>
</feature>
<dbReference type="AlphaFoldDB" id="D3FZL1"/>
<dbReference type="InterPro" id="IPR036582">
    <property type="entry name" value="Mao_N_sf"/>
</dbReference>
<feature type="domain" description="Copper amine oxidase-like N-terminal" evidence="2">
    <location>
        <begin position="36"/>
        <end position="142"/>
    </location>
</feature>
<proteinExistence type="predicted"/>
<keyword evidence="1" id="KW-0732">Signal</keyword>
<dbReference type="InterPro" id="IPR046720">
    <property type="entry name" value="DUF6612"/>
</dbReference>
<dbReference type="SUPFAM" id="SSF55383">
    <property type="entry name" value="Copper amine oxidase, domain N"/>
    <property type="match status" value="1"/>
</dbReference>
<dbReference type="Pfam" id="PF20316">
    <property type="entry name" value="DUF6612"/>
    <property type="match status" value="1"/>
</dbReference>
<name>D3FZL1_ALKPO</name>
<dbReference type="Gene3D" id="3.30.457.10">
    <property type="entry name" value="Copper amine oxidase-like, N-terminal domain"/>
    <property type="match status" value="1"/>
</dbReference>
<protein>
    <recommendedName>
        <fullName evidence="2">Copper amine oxidase-like N-terminal domain-containing protein</fullName>
    </recommendedName>
</protein>
<dbReference type="EMBL" id="CP001878">
    <property type="protein sequence ID" value="ADC49253.1"/>
    <property type="molecule type" value="Genomic_DNA"/>
</dbReference>
<accession>D3FZL1</accession>
<organism evidence="3 4">
    <name type="scientific">Alkalihalophilus pseudofirmus (strain ATCC BAA-2126 / JCM 17055 / OF4)</name>
    <name type="common">Bacillus pseudofirmus</name>
    <dbReference type="NCBI Taxonomy" id="398511"/>
    <lineage>
        <taxon>Bacteria</taxon>
        <taxon>Bacillati</taxon>
        <taxon>Bacillota</taxon>
        <taxon>Bacilli</taxon>
        <taxon>Bacillales</taxon>
        <taxon>Bacillaceae</taxon>
        <taxon>Alkalihalophilus</taxon>
    </lineage>
</organism>
<dbReference type="RefSeq" id="WP_012960526.1">
    <property type="nucleotide sequence ID" value="NC_013791.2"/>
</dbReference>
<dbReference type="STRING" id="398511.BpOF4_05955"/>
<sequence>MKRFVIWTMLVACLAMIFSPFQAAAATTTSNVKVMVDGDLVEFDVSATIKEGRTLVPVRGVFELLGLDVTWNQEERTAAISNGKDLVQLTVGKPEVLINGEAASIDVPVTLENNRLLIPLRFVAEQFEYGVDWNQASFTVHITSASGVVVDDVEEFLKATLEADLNSYSADMELWQIMNVDGEEMTMEMDMKMDVVMDPIGFYQYMAMTMEELSGESIVSEAYLTEEGYYVSEMGQWIKYDDDMVEEILQLSQMQMDPMYQYELLLEYAENVSVIENKDTYLMSFSITGSGFNELLNELLGGMDFGIPKEELEMIGLLFENFDLSISSVFDKETLFPLSQQMTSELAVTIEGETMQLTQKVDGTYSNFNEIEKIMIPQEVIDSAISFDEYIGQWDLEEVEVEDAS</sequence>
<reference evidence="3 4" key="1">
    <citation type="journal article" date="2011" name="Environ. Microbiol.">
        <title>Genome of alkaliphilic Bacillus pseudofirmus OF4 reveals adaptations that support the ability to grow in an external pH range from 7.5 to 11.4.</title>
        <authorList>
            <person name="Janto B."/>
            <person name="Ahmed A."/>
            <person name="Ito M."/>
            <person name="Liu J."/>
            <person name="Hicks D.B."/>
            <person name="Pagni S."/>
            <person name="Fackelmayer O.J."/>
            <person name="Smith T.A."/>
            <person name="Earl J."/>
            <person name="Elbourne L.D."/>
            <person name="Hassan K."/>
            <person name="Paulsen I.T."/>
            <person name="Kolsto A.B."/>
            <person name="Tourasse N.J."/>
            <person name="Ehrlich G.D."/>
            <person name="Boissy R."/>
            <person name="Ivey D.M."/>
            <person name="Li G."/>
            <person name="Xue Y."/>
            <person name="Ma Y."/>
            <person name="Hu F.Z."/>
            <person name="Krulwich T.A."/>
        </authorList>
    </citation>
    <scope>NUCLEOTIDE SEQUENCE [LARGE SCALE GENOMIC DNA]</scope>
    <source>
        <strain evidence="4">ATCC BAA-2126 / JCM 17055 / OF4</strain>
    </source>
</reference>
<keyword evidence="4" id="KW-1185">Reference proteome</keyword>
<gene>
    <name evidence="3" type="ordered locus">BpOF4_05955</name>
</gene>
<evidence type="ECO:0000256" key="1">
    <source>
        <dbReference type="SAM" id="SignalP"/>
    </source>
</evidence>
<evidence type="ECO:0000313" key="4">
    <source>
        <dbReference type="Proteomes" id="UP000001544"/>
    </source>
</evidence>
<dbReference type="InterPro" id="IPR012854">
    <property type="entry name" value="Cu_amine_oxidase-like_N"/>
</dbReference>
<dbReference type="eggNOG" id="COG3858">
    <property type="taxonomic scope" value="Bacteria"/>
</dbReference>